<dbReference type="HOGENOM" id="CLU_944728_0_0_1"/>
<feature type="transmembrane region" description="Helical" evidence="5">
    <location>
        <begin position="87"/>
        <end position="107"/>
    </location>
</feature>
<evidence type="ECO:0000256" key="5">
    <source>
        <dbReference type="SAM" id="Phobius"/>
    </source>
</evidence>
<feature type="transmembrane region" description="Helical" evidence="5">
    <location>
        <begin position="55"/>
        <end position="75"/>
    </location>
</feature>
<dbReference type="PANTHER" id="PTHR11863">
    <property type="entry name" value="STEROL DESATURASE"/>
    <property type="match status" value="1"/>
</dbReference>
<dbReference type="AlphaFoldDB" id="A0A0D3JZ33"/>
<reference evidence="7" key="2">
    <citation type="submission" date="2024-10" db="UniProtKB">
        <authorList>
            <consortium name="EnsemblProtists"/>
        </authorList>
    </citation>
    <scope>IDENTIFICATION</scope>
</reference>
<dbReference type="GeneID" id="17274313"/>
<comment type="subcellular location">
    <subcellularLocation>
        <location evidence="1">Membrane</location>
    </subcellularLocation>
</comment>
<organism evidence="7 8">
    <name type="scientific">Emiliania huxleyi (strain CCMP1516)</name>
    <dbReference type="NCBI Taxonomy" id="280463"/>
    <lineage>
        <taxon>Eukaryota</taxon>
        <taxon>Haptista</taxon>
        <taxon>Haptophyta</taxon>
        <taxon>Prymnesiophyceae</taxon>
        <taxon>Isochrysidales</taxon>
        <taxon>Noelaerhabdaceae</taxon>
        <taxon>Emiliania</taxon>
    </lineage>
</organism>
<keyword evidence="3 5" id="KW-1133">Transmembrane helix</keyword>
<dbReference type="EnsemblProtists" id="EOD28768">
    <property type="protein sequence ID" value="EOD28768"/>
    <property type="gene ID" value="EMIHUDRAFT_424111"/>
</dbReference>
<dbReference type="Proteomes" id="UP000013827">
    <property type="component" value="Unassembled WGS sequence"/>
</dbReference>
<dbReference type="KEGG" id="ehx:EMIHUDRAFT_424111"/>
<feature type="transmembrane region" description="Helical" evidence="5">
    <location>
        <begin position="119"/>
        <end position="142"/>
    </location>
</feature>
<keyword evidence="8" id="KW-1185">Reference proteome</keyword>
<dbReference type="Pfam" id="PF04116">
    <property type="entry name" value="FA_hydroxylase"/>
    <property type="match status" value="1"/>
</dbReference>
<feature type="domain" description="Fatty acid hydroxylase" evidence="6">
    <location>
        <begin position="129"/>
        <end position="259"/>
    </location>
</feature>
<dbReference type="GO" id="GO:0016491">
    <property type="term" value="F:oxidoreductase activity"/>
    <property type="evidence" value="ECO:0007669"/>
    <property type="project" value="InterPro"/>
</dbReference>
<reference evidence="8" key="1">
    <citation type="journal article" date="2013" name="Nature">
        <title>Pan genome of the phytoplankton Emiliania underpins its global distribution.</title>
        <authorList>
            <person name="Read B.A."/>
            <person name="Kegel J."/>
            <person name="Klute M.J."/>
            <person name="Kuo A."/>
            <person name="Lefebvre S.C."/>
            <person name="Maumus F."/>
            <person name="Mayer C."/>
            <person name="Miller J."/>
            <person name="Monier A."/>
            <person name="Salamov A."/>
            <person name="Young J."/>
            <person name="Aguilar M."/>
            <person name="Claverie J.M."/>
            <person name="Frickenhaus S."/>
            <person name="Gonzalez K."/>
            <person name="Herman E.K."/>
            <person name="Lin Y.C."/>
            <person name="Napier J."/>
            <person name="Ogata H."/>
            <person name="Sarno A.F."/>
            <person name="Shmutz J."/>
            <person name="Schroeder D."/>
            <person name="de Vargas C."/>
            <person name="Verret F."/>
            <person name="von Dassow P."/>
            <person name="Valentin K."/>
            <person name="Van de Peer Y."/>
            <person name="Wheeler G."/>
            <person name="Dacks J.B."/>
            <person name="Delwiche C.F."/>
            <person name="Dyhrman S.T."/>
            <person name="Glockner G."/>
            <person name="John U."/>
            <person name="Richards T."/>
            <person name="Worden A.Z."/>
            <person name="Zhang X."/>
            <person name="Grigoriev I.V."/>
            <person name="Allen A.E."/>
            <person name="Bidle K."/>
            <person name="Borodovsky M."/>
            <person name="Bowler C."/>
            <person name="Brownlee C."/>
            <person name="Cock J.M."/>
            <person name="Elias M."/>
            <person name="Gladyshev V.N."/>
            <person name="Groth M."/>
            <person name="Guda C."/>
            <person name="Hadaegh A."/>
            <person name="Iglesias-Rodriguez M.D."/>
            <person name="Jenkins J."/>
            <person name="Jones B.M."/>
            <person name="Lawson T."/>
            <person name="Leese F."/>
            <person name="Lindquist E."/>
            <person name="Lobanov A."/>
            <person name="Lomsadze A."/>
            <person name="Malik S.B."/>
            <person name="Marsh M.E."/>
            <person name="Mackinder L."/>
            <person name="Mock T."/>
            <person name="Mueller-Roeber B."/>
            <person name="Pagarete A."/>
            <person name="Parker M."/>
            <person name="Probert I."/>
            <person name="Quesneville H."/>
            <person name="Raines C."/>
            <person name="Rensing S.A."/>
            <person name="Riano-Pachon D.M."/>
            <person name="Richier S."/>
            <person name="Rokitta S."/>
            <person name="Shiraiwa Y."/>
            <person name="Soanes D.M."/>
            <person name="van der Giezen M."/>
            <person name="Wahlund T.M."/>
            <person name="Williams B."/>
            <person name="Wilson W."/>
            <person name="Wolfe G."/>
            <person name="Wurch L.L."/>
        </authorList>
    </citation>
    <scope>NUCLEOTIDE SEQUENCE</scope>
</reference>
<feature type="transmembrane region" description="Helical" evidence="5">
    <location>
        <begin position="198"/>
        <end position="216"/>
    </location>
</feature>
<dbReference type="InterPro" id="IPR006694">
    <property type="entry name" value="Fatty_acid_hydroxylase"/>
</dbReference>
<evidence type="ECO:0000256" key="4">
    <source>
        <dbReference type="ARBA" id="ARBA00023136"/>
    </source>
</evidence>
<evidence type="ECO:0000259" key="6">
    <source>
        <dbReference type="Pfam" id="PF04116"/>
    </source>
</evidence>
<feature type="transmembrane region" description="Helical" evidence="5">
    <location>
        <begin position="163"/>
        <end position="186"/>
    </location>
</feature>
<dbReference type="PaxDb" id="2903-EOD28768"/>
<dbReference type="eggNOG" id="ENOG502S7C0">
    <property type="taxonomic scope" value="Eukaryota"/>
</dbReference>
<evidence type="ECO:0000313" key="8">
    <source>
        <dbReference type="Proteomes" id="UP000013827"/>
    </source>
</evidence>
<keyword evidence="4 5" id="KW-0472">Membrane</keyword>
<evidence type="ECO:0000313" key="7">
    <source>
        <dbReference type="EnsemblProtists" id="EOD28768"/>
    </source>
</evidence>
<accession>A0A0D3JZ33</accession>
<protein>
    <recommendedName>
        <fullName evidence="6">Fatty acid hydroxylase domain-containing protein</fullName>
    </recommendedName>
</protein>
<keyword evidence="2 5" id="KW-0812">Transmembrane</keyword>
<evidence type="ECO:0000256" key="3">
    <source>
        <dbReference type="ARBA" id="ARBA00022989"/>
    </source>
</evidence>
<dbReference type="OMA" id="FATITYC"/>
<dbReference type="InterPro" id="IPR050307">
    <property type="entry name" value="Sterol_Desaturase_Related"/>
</dbReference>
<dbReference type="GO" id="GO:0016020">
    <property type="term" value="C:membrane"/>
    <property type="evidence" value="ECO:0007669"/>
    <property type="project" value="UniProtKB-SubCell"/>
</dbReference>
<evidence type="ECO:0000256" key="2">
    <source>
        <dbReference type="ARBA" id="ARBA00022692"/>
    </source>
</evidence>
<evidence type="ECO:0000256" key="1">
    <source>
        <dbReference type="ARBA" id="ARBA00004370"/>
    </source>
</evidence>
<proteinExistence type="predicted"/>
<dbReference type="RefSeq" id="XP_005781197.1">
    <property type="nucleotide sequence ID" value="XM_005781140.1"/>
</dbReference>
<dbReference type="GO" id="GO:0008610">
    <property type="term" value="P:lipid biosynthetic process"/>
    <property type="evidence" value="ECO:0007669"/>
    <property type="project" value="InterPro"/>
</dbReference>
<dbReference type="GO" id="GO:0005506">
    <property type="term" value="F:iron ion binding"/>
    <property type="evidence" value="ECO:0007669"/>
    <property type="project" value="InterPro"/>
</dbReference>
<name>A0A0D3JZ33_EMIH1</name>
<sequence length="295" mass="32556">MSVNCSVSNDATGPALFGCAPGLLEMASRLNEAPDVPLQDTFFARAYSMSNDGWVMTWATLILTALLELMSMDEVRKVCKREGGRTLYAQGVLCNVVNNAVLGPPLYELVSNRWMSQPFTAAGRVAMVFAVIVGHSIGYYCAHRWMHTRAMYWAHRFHHRFNCIVVPVTANAVSLAEYALAYMLPFVVGAQLLRPDRMSMFLAVGVVSLNNLLIHTPKLADASARLVPWLFVSTADHLEHHRRLTSHYAAPTISIDRLLACCFGKPASWNAEFDAAEQIRDGRGKGAAAPRGKEE</sequence>